<sequence length="201" mass="23119">MLRFRLHTLMLAATAVSGVALMFRPVPIVVEYYVIPPADLPETVLVSGGLGNDPVAKNGEELYRKWHRTGWQECVRRFLTTPNVDWPHLDLDLASDDELPTGKYWLVDFERSAENDGFVDCRNALRELVDRYGQQRTREKLRVHWPGQDEEDWAEFAWEMGYIDQKPIIDDESPHDIATPTGTQCSQQLPIDTKKPRPSVE</sequence>
<feature type="compositionally biased region" description="Polar residues" evidence="1">
    <location>
        <begin position="180"/>
        <end position="190"/>
    </location>
</feature>
<feature type="region of interest" description="Disordered" evidence="1">
    <location>
        <begin position="169"/>
        <end position="201"/>
    </location>
</feature>
<reference evidence="2" key="1">
    <citation type="submission" date="2022-06" db="EMBL/GenBank/DDBJ databases">
        <title>Aeoliella straminimaris, a novel planctomycete from sediments.</title>
        <authorList>
            <person name="Vitorino I.R."/>
            <person name="Lage O.M."/>
        </authorList>
    </citation>
    <scope>NUCLEOTIDE SEQUENCE</scope>
    <source>
        <strain evidence="2">ICT_H6.2</strain>
    </source>
</reference>
<protein>
    <submittedName>
        <fullName evidence="2">Uncharacterized protein</fullName>
    </submittedName>
</protein>
<proteinExistence type="predicted"/>
<evidence type="ECO:0000313" key="3">
    <source>
        <dbReference type="Proteomes" id="UP001155241"/>
    </source>
</evidence>
<evidence type="ECO:0000256" key="1">
    <source>
        <dbReference type="SAM" id="MobiDB-lite"/>
    </source>
</evidence>
<name>A0A9X2F9Y5_9BACT</name>
<dbReference type="EMBL" id="JAMXLR010000051">
    <property type="protein sequence ID" value="MCO6045015.1"/>
    <property type="molecule type" value="Genomic_DNA"/>
</dbReference>
<dbReference type="RefSeq" id="WP_252853128.1">
    <property type="nucleotide sequence ID" value="NZ_JAMXLR010000051.1"/>
</dbReference>
<keyword evidence="3" id="KW-1185">Reference proteome</keyword>
<comment type="caution">
    <text evidence="2">The sequence shown here is derived from an EMBL/GenBank/DDBJ whole genome shotgun (WGS) entry which is preliminary data.</text>
</comment>
<organism evidence="2 3">
    <name type="scientific">Aeoliella straminimaris</name>
    <dbReference type="NCBI Taxonomy" id="2954799"/>
    <lineage>
        <taxon>Bacteria</taxon>
        <taxon>Pseudomonadati</taxon>
        <taxon>Planctomycetota</taxon>
        <taxon>Planctomycetia</taxon>
        <taxon>Pirellulales</taxon>
        <taxon>Lacipirellulaceae</taxon>
        <taxon>Aeoliella</taxon>
    </lineage>
</organism>
<feature type="compositionally biased region" description="Basic and acidic residues" evidence="1">
    <location>
        <begin position="192"/>
        <end position="201"/>
    </location>
</feature>
<evidence type="ECO:0000313" key="2">
    <source>
        <dbReference type="EMBL" id="MCO6045015.1"/>
    </source>
</evidence>
<gene>
    <name evidence="2" type="ORF">NG895_13985</name>
</gene>
<dbReference type="Proteomes" id="UP001155241">
    <property type="component" value="Unassembled WGS sequence"/>
</dbReference>
<dbReference type="AlphaFoldDB" id="A0A9X2F9Y5"/>
<accession>A0A9X2F9Y5</accession>